<keyword evidence="7" id="KW-1185">Reference proteome</keyword>
<dbReference type="InterPro" id="IPR000528">
    <property type="entry name" value="Plant_nsLTP"/>
</dbReference>
<dbReference type="InterPro" id="IPR016140">
    <property type="entry name" value="Bifunc_inhib/LTP/seed_store"/>
</dbReference>
<protein>
    <recommendedName>
        <fullName evidence="3">Non-specific lipid-transfer protein</fullName>
    </recommendedName>
</protein>
<evidence type="ECO:0000256" key="4">
    <source>
        <dbReference type="SAM" id="SignalP"/>
    </source>
</evidence>
<evidence type="ECO:0000256" key="3">
    <source>
        <dbReference type="RuleBase" id="RU000628"/>
    </source>
</evidence>
<evidence type="ECO:0000256" key="1">
    <source>
        <dbReference type="ARBA" id="ARBA00009748"/>
    </source>
</evidence>
<gene>
    <name evidence="6" type="ORF">JCGZ_00661</name>
</gene>
<evidence type="ECO:0000313" key="7">
    <source>
        <dbReference type="Proteomes" id="UP000027138"/>
    </source>
</evidence>
<keyword evidence="3" id="KW-0446">Lipid-binding</keyword>
<keyword evidence="2" id="KW-1015">Disulfide bond</keyword>
<evidence type="ECO:0000313" key="6">
    <source>
        <dbReference type="EMBL" id="KDP21874.1"/>
    </source>
</evidence>
<name>A0A067JQQ4_JATCU</name>
<dbReference type="OrthoDB" id="1890443at2759"/>
<dbReference type="AlphaFoldDB" id="A0A067JQQ4"/>
<dbReference type="GO" id="GO:0008289">
    <property type="term" value="F:lipid binding"/>
    <property type="evidence" value="ECO:0007669"/>
    <property type="project" value="UniProtKB-KW"/>
</dbReference>
<feature type="signal peptide" evidence="4">
    <location>
        <begin position="1"/>
        <end position="25"/>
    </location>
</feature>
<dbReference type="GO" id="GO:0006869">
    <property type="term" value="P:lipid transport"/>
    <property type="evidence" value="ECO:0007669"/>
    <property type="project" value="InterPro"/>
</dbReference>
<dbReference type="Pfam" id="PF00234">
    <property type="entry name" value="Tryp_alpha_amyl"/>
    <property type="match status" value="1"/>
</dbReference>
<dbReference type="Proteomes" id="UP000027138">
    <property type="component" value="Unassembled WGS sequence"/>
</dbReference>
<reference evidence="6 7" key="1">
    <citation type="journal article" date="2014" name="PLoS ONE">
        <title>Global Analysis of Gene Expression Profiles in Physic Nut (Jatropha curcas L.) Seedlings Exposed to Salt Stress.</title>
        <authorList>
            <person name="Zhang L."/>
            <person name="Zhang C."/>
            <person name="Wu P."/>
            <person name="Chen Y."/>
            <person name="Li M."/>
            <person name="Jiang H."/>
            <person name="Wu G."/>
        </authorList>
    </citation>
    <scope>NUCLEOTIDE SEQUENCE [LARGE SCALE GENOMIC DNA]</scope>
    <source>
        <strain evidence="7">cv. GZQX0401</strain>
        <tissue evidence="6">Young leaves</tissue>
    </source>
</reference>
<dbReference type="PRINTS" id="PR00382">
    <property type="entry name" value="LIPIDTRNSFER"/>
</dbReference>
<dbReference type="STRING" id="180498.A0A067JQQ4"/>
<proteinExistence type="inferred from homology"/>
<feature type="chain" id="PRO_5001642143" description="Non-specific lipid-transfer protein" evidence="4">
    <location>
        <begin position="26"/>
        <end position="119"/>
    </location>
</feature>
<dbReference type="PANTHER" id="PTHR33076">
    <property type="entry name" value="NON-SPECIFIC LIPID-TRANSFER PROTEIN 2-RELATED"/>
    <property type="match status" value="1"/>
</dbReference>
<keyword evidence="3" id="KW-0813">Transport</keyword>
<keyword evidence="4" id="KW-0732">Signal</keyword>
<dbReference type="KEGG" id="jcu:105649112"/>
<dbReference type="PROSITE" id="PS00597">
    <property type="entry name" value="PLANT_LTP"/>
    <property type="match status" value="1"/>
</dbReference>
<dbReference type="CDD" id="cd01960">
    <property type="entry name" value="nsLTP1"/>
    <property type="match status" value="1"/>
</dbReference>
<organism evidence="6 7">
    <name type="scientific">Jatropha curcas</name>
    <name type="common">Barbados nut</name>
    <dbReference type="NCBI Taxonomy" id="180498"/>
    <lineage>
        <taxon>Eukaryota</taxon>
        <taxon>Viridiplantae</taxon>
        <taxon>Streptophyta</taxon>
        <taxon>Embryophyta</taxon>
        <taxon>Tracheophyta</taxon>
        <taxon>Spermatophyta</taxon>
        <taxon>Magnoliopsida</taxon>
        <taxon>eudicotyledons</taxon>
        <taxon>Gunneridae</taxon>
        <taxon>Pentapetalae</taxon>
        <taxon>rosids</taxon>
        <taxon>fabids</taxon>
        <taxon>Malpighiales</taxon>
        <taxon>Euphorbiaceae</taxon>
        <taxon>Crotonoideae</taxon>
        <taxon>Jatropheae</taxon>
        <taxon>Jatropha</taxon>
    </lineage>
</organism>
<dbReference type="SUPFAM" id="SSF47699">
    <property type="entry name" value="Bifunctional inhibitor/lipid-transfer protein/seed storage 2S albumin"/>
    <property type="match status" value="1"/>
</dbReference>
<dbReference type="InterPro" id="IPR036312">
    <property type="entry name" value="Bifun_inhib/LTP/seed_sf"/>
</dbReference>
<evidence type="ECO:0000256" key="2">
    <source>
        <dbReference type="ARBA" id="ARBA00023157"/>
    </source>
</evidence>
<sequence length="119" mass="12729">MASVKLVMIVSLAVMMMFAPMAARAAITCGDVVRELTPCVGYLQSGGQVPGNCCNGIRTLYNAAQTTPDRQAVCQCLESAVSNFRYSSYNLGLAQSLPAKCNVNIPYKIDPSTNCKNVK</sequence>
<evidence type="ECO:0000259" key="5">
    <source>
        <dbReference type="SMART" id="SM00499"/>
    </source>
</evidence>
<accession>A0A067JQQ4</accession>
<comment type="similarity">
    <text evidence="1 3">Belongs to the plant LTP family.</text>
</comment>
<comment type="function">
    <text evidence="3">Plant non-specific lipid-transfer proteins transfer phospholipids as well as galactolipids across membranes. May play a role in wax or cutin deposition in the cell walls of expanding epidermal cells and certain secretory tissues.</text>
</comment>
<dbReference type="EMBL" id="KK915560">
    <property type="protein sequence ID" value="KDP21874.1"/>
    <property type="molecule type" value="Genomic_DNA"/>
</dbReference>
<feature type="domain" description="Bifunctional inhibitor/plant lipid transfer protein/seed storage helical" evidence="5">
    <location>
        <begin position="29"/>
        <end position="115"/>
    </location>
</feature>
<dbReference type="Gene3D" id="1.10.110.10">
    <property type="entry name" value="Plant lipid-transfer and hydrophobic proteins"/>
    <property type="match status" value="1"/>
</dbReference>
<dbReference type="SMART" id="SM00499">
    <property type="entry name" value="AAI"/>
    <property type="match status" value="1"/>
</dbReference>